<keyword evidence="2" id="KW-1185">Reference proteome</keyword>
<gene>
    <name evidence="1" type="ORF">IHE45_19G122500</name>
</gene>
<comment type="caution">
    <text evidence="1">The sequence shown here is derived from an EMBL/GenBank/DDBJ whole genome shotgun (WGS) entry which is preliminary data.</text>
</comment>
<sequence length="265" mass="29470">MNRKGHGCISGELSKQVFSTRSMISGKGLAKSRLVRISFVDPEATDSSSSDDEGRVFPPRRRVKRCVHEIGIQASAPSEPRRRPVSKKVPTRPVEKKRFRGVRRRPWGRWAAEIRDPYQRKRVWLGTFDTAEEAAVVYDSAALRLKGDKAITNFPTSKAITPATMTTTTTTTTTTTAESIVNQSNEDVSVLFTSPTSVLRCGGDQAPFDYLAFGDVDAFGLSVEEEEMPFPLSLTNFGWPKSQCWGEVEFSEFDAADFSLEVVTF</sequence>
<protein>
    <submittedName>
        <fullName evidence="1">Pathogenesis-related genes transcriptional activator PTI6 protein</fullName>
    </submittedName>
</protein>
<reference evidence="2" key="1">
    <citation type="journal article" date="2022" name="Nat. Commun.">
        <title>Chromosome evolution and the genetic basis of agronomically important traits in greater yam.</title>
        <authorList>
            <person name="Bredeson J.V."/>
            <person name="Lyons J.B."/>
            <person name="Oniyinde I.O."/>
            <person name="Okereke N.R."/>
            <person name="Kolade O."/>
            <person name="Nnabue I."/>
            <person name="Nwadili C.O."/>
            <person name="Hribova E."/>
            <person name="Parker M."/>
            <person name="Nwogha J."/>
            <person name="Shu S."/>
            <person name="Carlson J."/>
            <person name="Kariba R."/>
            <person name="Muthemba S."/>
            <person name="Knop K."/>
            <person name="Barton G.J."/>
            <person name="Sherwood A.V."/>
            <person name="Lopez-Montes A."/>
            <person name="Asiedu R."/>
            <person name="Jamnadass R."/>
            <person name="Muchugi A."/>
            <person name="Goodstein D."/>
            <person name="Egesi C.N."/>
            <person name="Featherston J."/>
            <person name="Asfaw A."/>
            <person name="Simpson G.G."/>
            <person name="Dolezel J."/>
            <person name="Hendre P.S."/>
            <person name="Van Deynze A."/>
            <person name="Kumar P.L."/>
            <person name="Obidiegwu J.E."/>
            <person name="Bhattacharjee R."/>
            <person name="Rokhsar D.S."/>
        </authorList>
    </citation>
    <scope>NUCLEOTIDE SEQUENCE [LARGE SCALE GENOMIC DNA]</scope>
    <source>
        <strain evidence="2">cv. TDa95/00328</strain>
    </source>
</reference>
<accession>A0ACB7U172</accession>
<organism evidence="1 2">
    <name type="scientific">Dioscorea alata</name>
    <name type="common">Purple yam</name>
    <dbReference type="NCBI Taxonomy" id="55571"/>
    <lineage>
        <taxon>Eukaryota</taxon>
        <taxon>Viridiplantae</taxon>
        <taxon>Streptophyta</taxon>
        <taxon>Embryophyta</taxon>
        <taxon>Tracheophyta</taxon>
        <taxon>Spermatophyta</taxon>
        <taxon>Magnoliopsida</taxon>
        <taxon>Liliopsida</taxon>
        <taxon>Dioscoreales</taxon>
        <taxon>Dioscoreaceae</taxon>
        <taxon>Dioscorea</taxon>
    </lineage>
</organism>
<proteinExistence type="predicted"/>
<name>A0ACB7U172_DIOAL</name>
<evidence type="ECO:0000313" key="2">
    <source>
        <dbReference type="Proteomes" id="UP000827976"/>
    </source>
</evidence>
<evidence type="ECO:0000313" key="1">
    <source>
        <dbReference type="EMBL" id="KAH7654098.1"/>
    </source>
</evidence>
<dbReference type="Proteomes" id="UP000827976">
    <property type="component" value="Chromosome 19"/>
</dbReference>
<dbReference type="EMBL" id="CM037029">
    <property type="protein sequence ID" value="KAH7654098.1"/>
    <property type="molecule type" value="Genomic_DNA"/>
</dbReference>